<dbReference type="SUPFAM" id="SSF53597">
    <property type="entry name" value="Dihydrofolate reductase-like"/>
    <property type="match status" value="1"/>
</dbReference>
<dbReference type="InterPro" id="IPR011549">
    <property type="entry name" value="RibD_C"/>
</dbReference>
<evidence type="ECO:0000256" key="9">
    <source>
        <dbReference type="ARBA" id="ARBA00022857"/>
    </source>
</evidence>
<dbReference type="GO" id="GO:0008703">
    <property type="term" value="F:5-amino-6-(5-phosphoribosylamino)uracil reductase activity"/>
    <property type="evidence" value="ECO:0007669"/>
    <property type="project" value="UniProtKB-EC"/>
</dbReference>
<dbReference type="GO" id="GO:0008835">
    <property type="term" value="F:diaminohydroxyphosphoribosylaminopyrimidine deaminase activity"/>
    <property type="evidence" value="ECO:0007669"/>
    <property type="project" value="UniProtKB-EC"/>
</dbReference>
<comment type="cofactor">
    <cofactor evidence="14">
        <name>Zn(2+)</name>
        <dbReference type="ChEBI" id="CHEBI:29105"/>
    </cofactor>
    <text evidence="14">Binds 1 zinc ion.</text>
</comment>
<evidence type="ECO:0000256" key="8">
    <source>
        <dbReference type="ARBA" id="ARBA00022833"/>
    </source>
</evidence>
<evidence type="ECO:0000256" key="12">
    <source>
        <dbReference type="ARBA" id="ARBA00049861"/>
    </source>
</evidence>
<evidence type="ECO:0000256" key="3">
    <source>
        <dbReference type="ARBA" id="ARBA00004910"/>
    </source>
</evidence>
<name>A0ABW1V290_9BACL</name>
<keyword evidence="8 14" id="KW-0862">Zinc</keyword>
<evidence type="ECO:0000256" key="13">
    <source>
        <dbReference type="ARBA" id="ARBA00049886"/>
    </source>
</evidence>
<evidence type="ECO:0000256" key="14">
    <source>
        <dbReference type="PIRNR" id="PIRNR006769"/>
    </source>
</evidence>
<dbReference type="Gene3D" id="3.40.140.10">
    <property type="entry name" value="Cytidine Deaminase, domain 2"/>
    <property type="match status" value="1"/>
</dbReference>
<evidence type="ECO:0000259" key="15">
    <source>
        <dbReference type="PROSITE" id="PS51747"/>
    </source>
</evidence>
<dbReference type="PANTHER" id="PTHR38011">
    <property type="entry name" value="DIHYDROFOLATE REDUCTASE FAMILY PROTEIN (AFU_ORTHOLOGUE AFUA_8G06820)"/>
    <property type="match status" value="1"/>
</dbReference>
<dbReference type="EMBL" id="JBHSTE010000002">
    <property type="protein sequence ID" value="MFC6332331.1"/>
    <property type="molecule type" value="Genomic_DNA"/>
</dbReference>
<dbReference type="PIRSF" id="PIRSF006769">
    <property type="entry name" value="RibD"/>
    <property type="match status" value="1"/>
</dbReference>
<evidence type="ECO:0000256" key="10">
    <source>
        <dbReference type="ARBA" id="ARBA00023002"/>
    </source>
</evidence>
<dbReference type="RefSeq" id="WP_379232581.1">
    <property type="nucleotide sequence ID" value="NZ_JBHSTE010000002.1"/>
</dbReference>
<dbReference type="InterPro" id="IPR016193">
    <property type="entry name" value="Cytidine_deaminase-like"/>
</dbReference>
<dbReference type="CDD" id="cd01284">
    <property type="entry name" value="Riboflavin_deaminase-reductase"/>
    <property type="match status" value="1"/>
</dbReference>
<evidence type="ECO:0000256" key="4">
    <source>
        <dbReference type="ARBA" id="ARBA00005259"/>
    </source>
</evidence>
<organism evidence="16 17">
    <name type="scientific">Paenibacillus septentrionalis</name>
    <dbReference type="NCBI Taxonomy" id="429342"/>
    <lineage>
        <taxon>Bacteria</taxon>
        <taxon>Bacillati</taxon>
        <taxon>Bacillota</taxon>
        <taxon>Bacilli</taxon>
        <taxon>Bacillales</taxon>
        <taxon>Paenibacillaceae</taxon>
        <taxon>Paenibacillus</taxon>
    </lineage>
</organism>
<keyword evidence="11" id="KW-0511">Multifunctional enzyme</keyword>
<keyword evidence="17" id="KW-1185">Reference proteome</keyword>
<evidence type="ECO:0000256" key="2">
    <source>
        <dbReference type="ARBA" id="ARBA00004882"/>
    </source>
</evidence>
<dbReference type="InterPro" id="IPR004794">
    <property type="entry name" value="Eubact_RibD"/>
</dbReference>
<evidence type="ECO:0000256" key="1">
    <source>
        <dbReference type="ARBA" id="ARBA00002151"/>
    </source>
</evidence>
<comment type="catalytic activity">
    <reaction evidence="13 14">
        <text>2,5-diamino-6-hydroxy-4-(5-phosphoribosylamino)-pyrimidine + H2O + H(+) = 5-amino-6-(5-phospho-D-ribosylamino)uracil + NH4(+)</text>
        <dbReference type="Rhea" id="RHEA:21868"/>
        <dbReference type="ChEBI" id="CHEBI:15377"/>
        <dbReference type="ChEBI" id="CHEBI:15378"/>
        <dbReference type="ChEBI" id="CHEBI:28938"/>
        <dbReference type="ChEBI" id="CHEBI:58453"/>
        <dbReference type="ChEBI" id="CHEBI:58614"/>
        <dbReference type="EC" id="3.5.4.26"/>
    </reaction>
</comment>
<dbReference type="EC" id="3.5.4.26" evidence="14"/>
<comment type="similarity">
    <text evidence="5 14">In the C-terminal section; belongs to the HTP reductase family.</text>
</comment>
<dbReference type="Pfam" id="PF01872">
    <property type="entry name" value="RibD_C"/>
    <property type="match status" value="1"/>
</dbReference>
<comment type="caution">
    <text evidence="16">The sequence shown here is derived from an EMBL/GenBank/DDBJ whole genome shotgun (WGS) entry which is preliminary data.</text>
</comment>
<evidence type="ECO:0000256" key="11">
    <source>
        <dbReference type="ARBA" id="ARBA00023268"/>
    </source>
</evidence>
<dbReference type="InterPro" id="IPR002125">
    <property type="entry name" value="CMP_dCMP_dom"/>
</dbReference>
<dbReference type="PROSITE" id="PS51747">
    <property type="entry name" value="CYT_DCMP_DEAMINASES_2"/>
    <property type="match status" value="1"/>
</dbReference>
<keyword evidence="7 14" id="KW-0479">Metal-binding</keyword>
<gene>
    <name evidence="16" type="primary">ribD</name>
    <name evidence="16" type="ORF">ACFP56_06815</name>
</gene>
<dbReference type="PANTHER" id="PTHR38011:SF7">
    <property type="entry name" value="2,5-DIAMINO-6-RIBOSYLAMINO-4(3H)-PYRIMIDINONE 5'-PHOSPHATE REDUCTASE"/>
    <property type="match status" value="1"/>
</dbReference>
<dbReference type="Proteomes" id="UP001596233">
    <property type="component" value="Unassembled WGS sequence"/>
</dbReference>
<accession>A0ABW1V290</accession>
<dbReference type="SUPFAM" id="SSF53927">
    <property type="entry name" value="Cytidine deaminase-like"/>
    <property type="match status" value="1"/>
</dbReference>
<dbReference type="PROSITE" id="PS00903">
    <property type="entry name" value="CYT_DCMP_DEAMINASES_1"/>
    <property type="match status" value="1"/>
</dbReference>
<keyword evidence="10 14" id="KW-0560">Oxidoreductase</keyword>
<evidence type="ECO:0000256" key="5">
    <source>
        <dbReference type="ARBA" id="ARBA00007417"/>
    </source>
</evidence>
<keyword evidence="9 14" id="KW-0521">NADP</keyword>
<proteinExistence type="inferred from homology"/>
<dbReference type="NCBIfam" id="TIGR00227">
    <property type="entry name" value="ribD_Cterm"/>
    <property type="match status" value="1"/>
</dbReference>
<evidence type="ECO:0000256" key="7">
    <source>
        <dbReference type="ARBA" id="ARBA00022723"/>
    </source>
</evidence>
<comment type="pathway">
    <text evidence="3 14">Cofactor biosynthesis; riboflavin biosynthesis; 5-amino-6-(D-ribitylamino)uracil from GTP: step 3/4.</text>
</comment>
<dbReference type="Pfam" id="PF00383">
    <property type="entry name" value="dCMP_cyt_deam_1"/>
    <property type="match status" value="1"/>
</dbReference>
<evidence type="ECO:0000313" key="17">
    <source>
        <dbReference type="Proteomes" id="UP001596233"/>
    </source>
</evidence>
<keyword evidence="14 16" id="KW-0378">Hydrolase</keyword>
<reference evidence="17" key="1">
    <citation type="journal article" date="2019" name="Int. J. Syst. Evol. Microbiol.">
        <title>The Global Catalogue of Microorganisms (GCM) 10K type strain sequencing project: providing services to taxonomists for standard genome sequencing and annotation.</title>
        <authorList>
            <consortium name="The Broad Institute Genomics Platform"/>
            <consortium name="The Broad Institute Genome Sequencing Center for Infectious Disease"/>
            <person name="Wu L."/>
            <person name="Ma J."/>
        </authorList>
    </citation>
    <scope>NUCLEOTIDE SEQUENCE [LARGE SCALE GENOMIC DNA]</scope>
    <source>
        <strain evidence="17">PCU 280</strain>
    </source>
</reference>
<keyword evidence="6 14" id="KW-0686">Riboflavin biosynthesis</keyword>
<evidence type="ECO:0000313" key="16">
    <source>
        <dbReference type="EMBL" id="MFC6332331.1"/>
    </source>
</evidence>
<dbReference type="InterPro" id="IPR050765">
    <property type="entry name" value="Riboflavin_Biosynth_HTPR"/>
</dbReference>
<comment type="catalytic activity">
    <reaction evidence="12 14">
        <text>5-amino-6-(5-phospho-D-ribitylamino)uracil + NADP(+) = 5-amino-6-(5-phospho-D-ribosylamino)uracil + NADPH + H(+)</text>
        <dbReference type="Rhea" id="RHEA:17845"/>
        <dbReference type="ChEBI" id="CHEBI:15378"/>
        <dbReference type="ChEBI" id="CHEBI:57783"/>
        <dbReference type="ChEBI" id="CHEBI:58349"/>
        <dbReference type="ChEBI" id="CHEBI:58421"/>
        <dbReference type="ChEBI" id="CHEBI:58453"/>
        <dbReference type="EC" id="1.1.1.193"/>
    </reaction>
</comment>
<comment type="function">
    <text evidence="1 14">Converts 2,5-diamino-6-(ribosylamino)-4(3h)-pyrimidinone 5'-phosphate into 5-amino-6-(ribosylamino)-2,4(1h,3h)-pyrimidinedione 5'-phosphate.</text>
</comment>
<protein>
    <recommendedName>
        <fullName evidence="14">Riboflavin biosynthesis protein RibD</fullName>
    </recommendedName>
    <domain>
        <recommendedName>
            <fullName evidence="14">Diaminohydroxyphosphoribosylaminopyrimidine deaminase</fullName>
            <shortName evidence="14">DRAP deaminase</shortName>
            <ecNumber evidence="14">3.5.4.26</ecNumber>
        </recommendedName>
        <alternativeName>
            <fullName evidence="14">Riboflavin-specific deaminase</fullName>
        </alternativeName>
    </domain>
    <domain>
        <recommendedName>
            <fullName evidence="14">5-amino-6-(5-phosphoribosylamino)uracil reductase</fullName>
            <ecNumber evidence="14">1.1.1.193</ecNumber>
        </recommendedName>
        <alternativeName>
            <fullName evidence="14">HTP reductase</fullName>
        </alternativeName>
    </domain>
</protein>
<dbReference type="InterPro" id="IPR016192">
    <property type="entry name" value="APOBEC/CMP_deaminase_Zn-bd"/>
</dbReference>
<dbReference type="Gene3D" id="3.40.430.10">
    <property type="entry name" value="Dihydrofolate Reductase, subunit A"/>
    <property type="match status" value="1"/>
</dbReference>
<dbReference type="EC" id="1.1.1.193" evidence="14"/>
<comment type="pathway">
    <text evidence="2 14">Cofactor biosynthesis; riboflavin biosynthesis; 5-amino-6-(D-ribitylamino)uracil from GTP: step 2/4.</text>
</comment>
<feature type="domain" description="CMP/dCMP-type deaminase" evidence="15">
    <location>
        <begin position="5"/>
        <end position="127"/>
    </location>
</feature>
<dbReference type="NCBIfam" id="TIGR00326">
    <property type="entry name" value="eubact_ribD"/>
    <property type="match status" value="1"/>
</dbReference>
<evidence type="ECO:0000256" key="6">
    <source>
        <dbReference type="ARBA" id="ARBA00022619"/>
    </source>
</evidence>
<dbReference type="InterPro" id="IPR024072">
    <property type="entry name" value="DHFR-like_dom_sf"/>
</dbReference>
<dbReference type="InterPro" id="IPR002734">
    <property type="entry name" value="RibDG_C"/>
</dbReference>
<sequence>MIDIINDEYFMDLAISMASKAMGQTGINPVVGCVITNEGSIVGMGAHLRRGEGHAEVQAIHMAGQRAFGGVAYVTLEPCSHYGKTPPCAELLIHSGIKKVVVATLDPNPLVAGSGIRLLEQAGIDVVVGVLEEKARKLNEKFNYYITTRRPFVTLKSAATLDGKLATKSGSSQWISGPTARAEVHTLRHQHEAIMIGVNTLLKDNPSLTTRLDVAAKQPIPIIVDAQLRTPVHSKVVEQSGARVIIVTTEAASEEKAEQLRQHGVMIVRCGSGKQVDLHQAMQWLGEHEISSILLEGGGKLNGAMLEAGLIQKMILYYGMKIVGGSSSPALFEMGGVELMQDAYELESVEVELVGEDIRIIGYPKRQDD</sequence>
<comment type="similarity">
    <text evidence="4 14">In the N-terminal section; belongs to the cytidine and deoxycytidylate deaminase family.</text>
</comment>